<protein>
    <recommendedName>
        <fullName evidence="1">HTH cro/C1-type domain-containing protein</fullName>
    </recommendedName>
</protein>
<proteinExistence type="predicted"/>
<dbReference type="RefSeq" id="WP_150295724.1">
    <property type="nucleotide sequence ID" value="NZ_VTFH01000002.1"/>
</dbReference>
<dbReference type="GO" id="GO:0003677">
    <property type="term" value="F:DNA binding"/>
    <property type="evidence" value="ECO:0007669"/>
    <property type="project" value="InterPro"/>
</dbReference>
<sequence>MRELNDAFAQALRDLRHKANLAQTDFPPKVSREYISLLERGMRSPSLKVIDDLAEVMGVSPLSLVLQCYLHRDPCVSFESLIGKAVREVRPEMIPGRLKDEDVS</sequence>
<accession>A0A5M9IPL9</accession>
<evidence type="ECO:0000313" key="3">
    <source>
        <dbReference type="Proteomes" id="UP000323425"/>
    </source>
</evidence>
<reference evidence="2 3" key="1">
    <citation type="journal article" date="2018" name="Plant Biotechnol. Rep.">
        <title>Diversity and antifungal activity of endophytic bacteria associated with Panax ginseng seedlings.</title>
        <authorList>
            <person name="Park J.M."/>
            <person name="Hong C.E."/>
            <person name="Jo S.H."/>
        </authorList>
    </citation>
    <scope>NUCLEOTIDE SEQUENCE [LARGE SCALE GENOMIC DNA]</scope>
    <source>
        <strain evidence="2 3">PgKB38</strain>
    </source>
</reference>
<dbReference type="CDD" id="cd00093">
    <property type="entry name" value="HTH_XRE"/>
    <property type="match status" value="1"/>
</dbReference>
<dbReference type="PROSITE" id="PS50943">
    <property type="entry name" value="HTH_CROC1"/>
    <property type="match status" value="1"/>
</dbReference>
<dbReference type="InterPro" id="IPR001387">
    <property type="entry name" value="Cro/C1-type_HTH"/>
</dbReference>
<dbReference type="Proteomes" id="UP000323425">
    <property type="component" value="Unassembled WGS sequence"/>
</dbReference>
<dbReference type="Pfam" id="PF01381">
    <property type="entry name" value="HTH_3"/>
    <property type="match status" value="1"/>
</dbReference>
<dbReference type="InterPro" id="IPR010982">
    <property type="entry name" value="Lambda_DNA-bd_dom_sf"/>
</dbReference>
<evidence type="ECO:0000313" key="2">
    <source>
        <dbReference type="EMBL" id="KAA8558013.1"/>
    </source>
</evidence>
<evidence type="ECO:0000259" key="1">
    <source>
        <dbReference type="PROSITE" id="PS50943"/>
    </source>
</evidence>
<feature type="domain" description="HTH cro/C1-type" evidence="1">
    <location>
        <begin position="30"/>
        <end position="64"/>
    </location>
</feature>
<dbReference type="AlphaFoldDB" id="A0A5M9IPL9"/>
<dbReference type="Gene3D" id="1.10.260.40">
    <property type="entry name" value="lambda repressor-like DNA-binding domains"/>
    <property type="match status" value="1"/>
</dbReference>
<dbReference type="SMART" id="SM00530">
    <property type="entry name" value="HTH_XRE"/>
    <property type="match status" value="1"/>
</dbReference>
<name>A0A5M9IPL9_9PSED</name>
<dbReference type="EMBL" id="VTFH01000002">
    <property type="protein sequence ID" value="KAA8558013.1"/>
    <property type="molecule type" value="Genomic_DNA"/>
</dbReference>
<dbReference type="SUPFAM" id="SSF47413">
    <property type="entry name" value="lambda repressor-like DNA-binding domains"/>
    <property type="match status" value="1"/>
</dbReference>
<comment type="caution">
    <text evidence="2">The sequence shown here is derived from an EMBL/GenBank/DDBJ whole genome shotgun (WGS) entry which is preliminary data.</text>
</comment>
<gene>
    <name evidence="2" type="ORF">FX985_04352</name>
</gene>
<organism evidence="2 3">
    <name type="scientific">Pseudomonas extremaustralis</name>
    <dbReference type="NCBI Taxonomy" id="359110"/>
    <lineage>
        <taxon>Bacteria</taxon>
        <taxon>Pseudomonadati</taxon>
        <taxon>Pseudomonadota</taxon>
        <taxon>Gammaproteobacteria</taxon>
        <taxon>Pseudomonadales</taxon>
        <taxon>Pseudomonadaceae</taxon>
        <taxon>Pseudomonas</taxon>
    </lineage>
</organism>